<keyword evidence="3" id="KW-1185">Reference proteome</keyword>
<accession>A0A0E0KT29</accession>
<evidence type="ECO:0000256" key="1">
    <source>
        <dbReference type="SAM" id="MobiDB-lite"/>
    </source>
</evidence>
<protein>
    <submittedName>
        <fullName evidence="2">Uncharacterized protein</fullName>
    </submittedName>
</protein>
<proteinExistence type="predicted"/>
<dbReference type="EnsemblPlants" id="OPUNC04G17130.1">
    <property type="protein sequence ID" value="OPUNC04G17130.1"/>
    <property type="gene ID" value="OPUNC04G17130"/>
</dbReference>
<reference evidence="2" key="2">
    <citation type="submission" date="2018-05" db="EMBL/GenBank/DDBJ databases">
        <title>OpunRS2 (Oryza punctata Reference Sequence Version 2).</title>
        <authorList>
            <person name="Zhang J."/>
            <person name="Kudrna D."/>
            <person name="Lee S."/>
            <person name="Talag J."/>
            <person name="Welchert J."/>
            <person name="Wing R.A."/>
        </authorList>
    </citation>
    <scope>NUCLEOTIDE SEQUENCE [LARGE SCALE GENOMIC DNA]</scope>
</reference>
<feature type="region of interest" description="Disordered" evidence="1">
    <location>
        <begin position="17"/>
        <end position="158"/>
    </location>
</feature>
<feature type="compositionally biased region" description="Low complexity" evidence="1">
    <location>
        <begin position="85"/>
        <end position="96"/>
    </location>
</feature>
<dbReference type="Gramene" id="OPUNC04G17130.1">
    <property type="protein sequence ID" value="OPUNC04G17130.1"/>
    <property type="gene ID" value="OPUNC04G17130"/>
</dbReference>
<feature type="compositionally biased region" description="Polar residues" evidence="1">
    <location>
        <begin position="135"/>
        <end position="150"/>
    </location>
</feature>
<evidence type="ECO:0000313" key="2">
    <source>
        <dbReference type="EnsemblPlants" id="OPUNC04G17130.1"/>
    </source>
</evidence>
<dbReference type="AlphaFoldDB" id="A0A0E0KT29"/>
<dbReference type="HOGENOM" id="CLU_1417233_0_0_1"/>
<sequence>MAKLRRLTQYAEGWNLGSKFHGTRAGRRSLPLSSTRARRCRRRSLSSLTRAHRTPPSSPYLPPRSLDAAASPRLASSLTGRRRLASPAATTPTARCRANRSPGLARRPLPRSPNPNRRRTASVVSSTPPPISTARTPSTTSTQPRISDSSKGSEEGKYSCNHTLEEHTAERMFYKVWTEIALPMEQELRWVI</sequence>
<evidence type="ECO:0000313" key="3">
    <source>
        <dbReference type="Proteomes" id="UP000026962"/>
    </source>
</evidence>
<organism evidence="2">
    <name type="scientific">Oryza punctata</name>
    <name type="common">Red rice</name>
    <dbReference type="NCBI Taxonomy" id="4537"/>
    <lineage>
        <taxon>Eukaryota</taxon>
        <taxon>Viridiplantae</taxon>
        <taxon>Streptophyta</taxon>
        <taxon>Embryophyta</taxon>
        <taxon>Tracheophyta</taxon>
        <taxon>Spermatophyta</taxon>
        <taxon>Magnoliopsida</taxon>
        <taxon>Liliopsida</taxon>
        <taxon>Poales</taxon>
        <taxon>Poaceae</taxon>
        <taxon>BOP clade</taxon>
        <taxon>Oryzoideae</taxon>
        <taxon>Oryzeae</taxon>
        <taxon>Oryzinae</taxon>
        <taxon>Oryza</taxon>
    </lineage>
</organism>
<name>A0A0E0KT29_ORYPU</name>
<dbReference type="Proteomes" id="UP000026962">
    <property type="component" value="Chromosome 4"/>
</dbReference>
<reference evidence="2" key="1">
    <citation type="submission" date="2015-04" db="UniProtKB">
        <authorList>
            <consortium name="EnsemblPlants"/>
        </authorList>
    </citation>
    <scope>IDENTIFICATION</scope>
</reference>